<comment type="caution">
    <text evidence="1">The sequence shown here is derived from an EMBL/GenBank/DDBJ whole genome shotgun (WGS) entry which is preliminary data.</text>
</comment>
<name>A0A8H3EZG1_9LECA</name>
<evidence type="ECO:0000313" key="1">
    <source>
        <dbReference type="EMBL" id="CAF9914445.1"/>
    </source>
</evidence>
<accession>A0A8H3EZG1</accession>
<dbReference type="Proteomes" id="UP000664203">
    <property type="component" value="Unassembled WGS sequence"/>
</dbReference>
<proteinExistence type="predicted"/>
<dbReference type="AlphaFoldDB" id="A0A8H3EZG1"/>
<sequence>MPATLLTLPRELRDEIYTYIALSSSFTFLLASHQLHEEGHPLLYKYGTYRLRALTLRQEHLPTPPPPPPIISKIQNLHISMPPINFGDHKSPNYEISRRTALQLNQFAGTDIRRRLCHFDLQDWTLSKGMARVLGGFGGFDVVRVEVRLKPYGTDPDGRIRPYDSDREDWQRDKCLGLIEERLGPALGDAKWEGKDSGTCFEQVLIAVFRPRESGK</sequence>
<dbReference type="OrthoDB" id="5351302at2759"/>
<dbReference type="EMBL" id="CAJPDR010000073">
    <property type="protein sequence ID" value="CAF9914445.1"/>
    <property type="molecule type" value="Genomic_DNA"/>
</dbReference>
<reference evidence="1" key="1">
    <citation type="submission" date="2021-03" db="EMBL/GenBank/DDBJ databases">
        <authorList>
            <person name="Tagirdzhanova G."/>
        </authorList>
    </citation>
    <scope>NUCLEOTIDE SEQUENCE</scope>
</reference>
<evidence type="ECO:0000313" key="2">
    <source>
        <dbReference type="Proteomes" id="UP000664203"/>
    </source>
</evidence>
<keyword evidence="2" id="KW-1185">Reference proteome</keyword>
<protein>
    <submittedName>
        <fullName evidence="1">Uncharacterized protein</fullName>
    </submittedName>
</protein>
<gene>
    <name evidence="1" type="ORF">ALECFALPRED_009595</name>
</gene>
<organism evidence="1 2">
    <name type="scientific">Alectoria fallacina</name>
    <dbReference type="NCBI Taxonomy" id="1903189"/>
    <lineage>
        <taxon>Eukaryota</taxon>
        <taxon>Fungi</taxon>
        <taxon>Dikarya</taxon>
        <taxon>Ascomycota</taxon>
        <taxon>Pezizomycotina</taxon>
        <taxon>Lecanoromycetes</taxon>
        <taxon>OSLEUM clade</taxon>
        <taxon>Lecanoromycetidae</taxon>
        <taxon>Lecanorales</taxon>
        <taxon>Lecanorineae</taxon>
        <taxon>Parmeliaceae</taxon>
        <taxon>Alectoria</taxon>
    </lineage>
</organism>